<protein>
    <recommendedName>
        <fullName evidence="2">Pesticidal crystal protein Cry22Aa Ig-like domain-containing protein</fullName>
    </recommendedName>
</protein>
<dbReference type="Gene3D" id="2.60.40.10">
    <property type="entry name" value="Immunoglobulins"/>
    <property type="match status" value="1"/>
</dbReference>
<organism evidence="3 4">
    <name type="scientific">Listeria riparia FSL S10-1204</name>
    <dbReference type="NCBI Taxonomy" id="1265816"/>
    <lineage>
        <taxon>Bacteria</taxon>
        <taxon>Bacillati</taxon>
        <taxon>Bacillota</taxon>
        <taxon>Bacilli</taxon>
        <taxon>Bacillales</taxon>
        <taxon>Listeriaceae</taxon>
        <taxon>Listeria</taxon>
    </lineage>
</organism>
<dbReference type="AlphaFoldDB" id="W7D288"/>
<keyword evidence="4" id="KW-1185">Reference proteome</keyword>
<dbReference type="PATRIC" id="fig|1265816.5.peg.2613"/>
<dbReference type="InterPro" id="IPR013783">
    <property type="entry name" value="Ig-like_fold"/>
</dbReference>
<dbReference type="OrthoDB" id="2366064at2"/>
<dbReference type="EMBL" id="AODL01000025">
    <property type="protein sequence ID" value="EUJ43292.1"/>
    <property type="molecule type" value="Genomic_DNA"/>
</dbReference>
<proteinExistence type="predicted"/>
<evidence type="ECO:0000313" key="3">
    <source>
        <dbReference type="EMBL" id="EUJ43292.1"/>
    </source>
</evidence>
<evidence type="ECO:0000256" key="1">
    <source>
        <dbReference type="SAM" id="SignalP"/>
    </source>
</evidence>
<keyword evidence="1" id="KW-0732">Signal</keyword>
<accession>W7D288</accession>
<name>W7D288_9LIST</name>
<feature type="domain" description="Pesticidal crystal protein Cry22Aa Ig-like" evidence="2">
    <location>
        <begin position="223"/>
        <end position="291"/>
    </location>
</feature>
<gene>
    <name evidence="3" type="ORF">PRIP_13229</name>
</gene>
<feature type="signal peptide" evidence="1">
    <location>
        <begin position="1"/>
        <end position="26"/>
    </location>
</feature>
<dbReference type="InterPro" id="IPR032179">
    <property type="entry name" value="Cry22Aa_Ig-like"/>
</dbReference>
<evidence type="ECO:0000259" key="2">
    <source>
        <dbReference type="Pfam" id="PF16403"/>
    </source>
</evidence>
<reference evidence="3 4" key="1">
    <citation type="journal article" date="2014" name="Int. J. Syst. Evol. Microbiol.">
        <title>Listeria floridensis sp. nov., Listeria aquatica sp. nov., Listeria cornellensis sp. nov., Listeria riparia sp. nov. and Listeria grandensis sp. nov., from agricultural and natural environments.</title>
        <authorList>
            <person name="den Bakker H.C."/>
            <person name="Warchocki S."/>
            <person name="Wright E.M."/>
            <person name="Allred A.F."/>
            <person name="Ahlstrom C."/>
            <person name="Manuel C.S."/>
            <person name="Stasiewicz M.J."/>
            <person name="Burrell A."/>
            <person name="Roof S."/>
            <person name="Strawn L."/>
            <person name="Fortes E.D."/>
            <person name="Nightingale K.K."/>
            <person name="Kephart D."/>
            <person name="Wiedmann M."/>
        </authorList>
    </citation>
    <scope>NUCLEOTIDE SEQUENCE [LARGE SCALE GENOMIC DNA]</scope>
    <source>
        <strain evidence="3 4">FSL S10-1204</strain>
    </source>
</reference>
<sequence>MGMNGKMKVVATLATAGVLVVAPVTAQLEGGTPSIQTGNAKVSAATINVLKDSKLAPVYENGKLKLTLTGQQLAQVGLISTYYTYFALPDELASLLNNPNIRANTTLDYDIPTLAIGPIGLPSNKGTLTGNQLKVDQEHQAIGGNISHGLASIGIGATNTYTLTINLANLGVSALPPSNDGTLEFAAMSSDRDLDINLLGNPEAAQTTLATGLPDSVKPVIDAQDVTLYAGDEYDPKQGVTATDDRDGDVTNLIQVTANDVDTSQAGTYHVTYSVKDTAGNVATKTITVTVIEVNFENYQVGNITSVNPIMPGATTIVGQTDYDLNSRIPEGTNIYAEAVFTNSRGFSQVVGKSEINYDTGTFEIKANAGVNLAEGNRVLIYLLAINGDNEKKGSTFITFVSADGPVSE</sequence>
<feature type="chain" id="PRO_5038345315" description="Pesticidal crystal protein Cry22Aa Ig-like domain-containing protein" evidence="1">
    <location>
        <begin position="27"/>
        <end position="409"/>
    </location>
</feature>
<dbReference type="Pfam" id="PF16403">
    <property type="entry name" value="Bact_surface_Ig-like"/>
    <property type="match status" value="1"/>
</dbReference>
<comment type="caution">
    <text evidence="3">The sequence shown here is derived from an EMBL/GenBank/DDBJ whole genome shotgun (WGS) entry which is preliminary data.</text>
</comment>
<evidence type="ECO:0000313" key="4">
    <source>
        <dbReference type="Proteomes" id="UP000019248"/>
    </source>
</evidence>
<dbReference type="Proteomes" id="UP000019248">
    <property type="component" value="Unassembled WGS sequence"/>
</dbReference>